<dbReference type="GO" id="GO:0043565">
    <property type="term" value="F:sequence-specific DNA binding"/>
    <property type="evidence" value="ECO:0007669"/>
    <property type="project" value="InterPro"/>
</dbReference>
<dbReference type="InterPro" id="IPR003313">
    <property type="entry name" value="AraC-bd"/>
</dbReference>
<proteinExistence type="predicted"/>
<dbReference type="SUPFAM" id="SSF51215">
    <property type="entry name" value="Regulatory protein AraC"/>
    <property type="match status" value="1"/>
</dbReference>
<evidence type="ECO:0000313" key="7">
    <source>
        <dbReference type="Proteomes" id="UP000242915"/>
    </source>
</evidence>
<keyword evidence="2" id="KW-0238">DNA-binding</keyword>
<gene>
    <name evidence="6" type="ORF">SAMN05216255_0614</name>
</gene>
<keyword evidence="1" id="KW-0805">Transcription regulation</keyword>
<reference evidence="7" key="1">
    <citation type="submission" date="2017-06" db="EMBL/GenBank/DDBJ databases">
        <authorList>
            <person name="Varghese N."/>
            <person name="Submissions S."/>
        </authorList>
    </citation>
    <scope>NUCLEOTIDE SEQUENCE [LARGE SCALE GENOMIC DNA]</scope>
    <source>
        <strain evidence="7">CIP 108523</strain>
    </source>
</reference>
<keyword evidence="3" id="KW-0804">Transcription</keyword>
<dbReference type="InterPro" id="IPR037923">
    <property type="entry name" value="HTH-like"/>
</dbReference>
<accession>A0A238ZQT2</accession>
<dbReference type="Gene3D" id="1.10.10.60">
    <property type="entry name" value="Homeodomain-like"/>
    <property type="match status" value="2"/>
</dbReference>
<dbReference type="InterPro" id="IPR018060">
    <property type="entry name" value="HTH_AraC"/>
</dbReference>
<feature type="domain" description="HTH araC/xylS-type" evidence="5">
    <location>
        <begin position="175"/>
        <end position="272"/>
    </location>
</feature>
<dbReference type="AlphaFoldDB" id="A0A238ZQT2"/>
<dbReference type="Pfam" id="PF02311">
    <property type="entry name" value="AraC_binding"/>
    <property type="match status" value="1"/>
</dbReference>
<dbReference type="PANTHER" id="PTHR46796">
    <property type="entry name" value="HTH-TYPE TRANSCRIPTIONAL ACTIVATOR RHAS-RELATED"/>
    <property type="match status" value="1"/>
</dbReference>
<dbReference type="Proteomes" id="UP000242915">
    <property type="component" value="Unassembled WGS sequence"/>
</dbReference>
<evidence type="ECO:0000259" key="5">
    <source>
        <dbReference type="PROSITE" id="PS01124"/>
    </source>
</evidence>
<dbReference type="PROSITE" id="PS01124">
    <property type="entry name" value="HTH_ARAC_FAMILY_2"/>
    <property type="match status" value="1"/>
</dbReference>
<dbReference type="Pfam" id="PF12833">
    <property type="entry name" value="HTH_18"/>
    <property type="match status" value="1"/>
</dbReference>
<dbReference type="InterPro" id="IPR009057">
    <property type="entry name" value="Homeodomain-like_sf"/>
</dbReference>
<dbReference type="SMART" id="SM00342">
    <property type="entry name" value="HTH_ARAC"/>
    <property type="match status" value="1"/>
</dbReference>
<dbReference type="EMBL" id="FZOG01000001">
    <property type="protein sequence ID" value="SNR85700.1"/>
    <property type="molecule type" value="Genomic_DNA"/>
</dbReference>
<evidence type="ECO:0000313" key="6">
    <source>
        <dbReference type="EMBL" id="SNR85700.1"/>
    </source>
</evidence>
<sequence>MSEASEQIRFWQAKGLADVELLHARYVQQRFAPHVHEGFVFTVIQNGAQRFRHRGSDHLAPQGSMVLINPDEVHTGSKAHDDGWRYRGFYPDNHQVLGVLRELDLAGGGMPGFAVSVLHDPQLHNAFTQLHLLLEGGADALHQQIVWREAVLLLFQRYAKVAEPRVPGRETRAVEQAKELLSSQMAAPPSLEELAAAVNLSPFHFARVFRRATGLPPHAWLKQRRLSQARALLKQGCMPLHVAMQLGFADQSHLSRQFKQVFGVSPGAYRAASSGLPSLQ</sequence>
<protein>
    <submittedName>
        <fullName evidence="6">Transcriptional regulator, AraC family</fullName>
    </submittedName>
</protein>
<keyword evidence="7" id="KW-1185">Reference proteome</keyword>
<evidence type="ECO:0000256" key="2">
    <source>
        <dbReference type="ARBA" id="ARBA00023125"/>
    </source>
</evidence>
<dbReference type="InterPro" id="IPR050204">
    <property type="entry name" value="AraC_XylS_family_regulators"/>
</dbReference>
<name>A0A238ZQT2_9PSED</name>
<dbReference type="RefSeq" id="WP_089358743.1">
    <property type="nucleotide sequence ID" value="NZ_FZOG01000001.1"/>
</dbReference>
<dbReference type="GO" id="GO:0003700">
    <property type="term" value="F:DNA-binding transcription factor activity"/>
    <property type="evidence" value="ECO:0007669"/>
    <property type="project" value="InterPro"/>
</dbReference>
<evidence type="ECO:0000256" key="4">
    <source>
        <dbReference type="ARBA" id="ARBA00037345"/>
    </source>
</evidence>
<evidence type="ECO:0000256" key="1">
    <source>
        <dbReference type="ARBA" id="ARBA00023015"/>
    </source>
</evidence>
<dbReference type="PANTHER" id="PTHR46796:SF2">
    <property type="entry name" value="TRANSCRIPTIONAL REGULATORY PROTEIN"/>
    <property type="match status" value="1"/>
</dbReference>
<dbReference type="SUPFAM" id="SSF46689">
    <property type="entry name" value="Homeodomain-like"/>
    <property type="match status" value="2"/>
</dbReference>
<comment type="function">
    <text evidence="4">Regulatory protein of the TOL plasmid xyl operons. XylS activates the xylXYZLTEGFJQKIH operon required for the degradation of toluene, m-xylene and p-xylene.</text>
</comment>
<organism evidence="6 7">
    <name type="scientific">Pseudomonas segetis</name>
    <dbReference type="NCBI Taxonomy" id="298908"/>
    <lineage>
        <taxon>Bacteria</taxon>
        <taxon>Pseudomonadati</taxon>
        <taxon>Pseudomonadota</taxon>
        <taxon>Gammaproteobacteria</taxon>
        <taxon>Pseudomonadales</taxon>
        <taxon>Pseudomonadaceae</taxon>
        <taxon>Pseudomonas</taxon>
    </lineage>
</organism>
<evidence type="ECO:0000256" key="3">
    <source>
        <dbReference type="ARBA" id="ARBA00023163"/>
    </source>
</evidence>